<dbReference type="InterPro" id="IPR006194">
    <property type="entry name" value="Gly-tRNA-synth_heterodimer"/>
</dbReference>
<dbReference type="HAMAP" id="MF_00255">
    <property type="entry name" value="Gly_tRNA_synth_beta"/>
    <property type="match status" value="1"/>
</dbReference>
<evidence type="ECO:0000256" key="1">
    <source>
        <dbReference type="ARBA" id="ARBA00004496"/>
    </source>
</evidence>
<proteinExistence type="inferred from homology"/>
<name>A0A2W4YFG3_9CYAN</name>
<evidence type="ECO:0000256" key="8">
    <source>
        <dbReference type="ARBA" id="ARBA00022917"/>
    </source>
</evidence>
<evidence type="ECO:0000256" key="6">
    <source>
        <dbReference type="ARBA" id="ARBA00022741"/>
    </source>
</evidence>
<evidence type="ECO:0000256" key="7">
    <source>
        <dbReference type="ARBA" id="ARBA00022840"/>
    </source>
</evidence>
<evidence type="ECO:0000256" key="9">
    <source>
        <dbReference type="ARBA" id="ARBA00023146"/>
    </source>
</evidence>
<evidence type="ECO:0000256" key="4">
    <source>
        <dbReference type="ARBA" id="ARBA00022490"/>
    </source>
</evidence>
<dbReference type="PANTHER" id="PTHR30075:SF2">
    <property type="entry name" value="GLYCINE--TRNA LIGASE, CHLOROPLASTIC_MITOCHONDRIAL 2"/>
    <property type="match status" value="1"/>
</dbReference>
<dbReference type="InterPro" id="IPR015944">
    <property type="entry name" value="Gly-tRNA-synth_bsu"/>
</dbReference>
<dbReference type="NCBIfam" id="TIGR00211">
    <property type="entry name" value="glyS"/>
    <property type="match status" value="1"/>
</dbReference>
<keyword evidence="7" id="KW-0067">ATP-binding</keyword>
<dbReference type="GO" id="GO:0006426">
    <property type="term" value="P:glycyl-tRNA aminoacylation"/>
    <property type="evidence" value="ECO:0007669"/>
    <property type="project" value="InterPro"/>
</dbReference>
<dbReference type="GO" id="GO:0004820">
    <property type="term" value="F:glycine-tRNA ligase activity"/>
    <property type="evidence" value="ECO:0007669"/>
    <property type="project" value="UniProtKB-EC"/>
</dbReference>
<comment type="similarity">
    <text evidence="2">Belongs to the class-II aminoacyl-tRNA synthetase family.</text>
</comment>
<keyword evidence="4" id="KW-0963">Cytoplasm</keyword>
<evidence type="ECO:0000256" key="5">
    <source>
        <dbReference type="ARBA" id="ARBA00022598"/>
    </source>
</evidence>
<dbReference type="AlphaFoldDB" id="A0A2W4YFG3"/>
<comment type="catalytic activity">
    <reaction evidence="10">
        <text>tRNA(Gly) + glycine + ATP = glycyl-tRNA(Gly) + AMP + diphosphate</text>
        <dbReference type="Rhea" id="RHEA:16013"/>
        <dbReference type="Rhea" id="RHEA-COMP:9664"/>
        <dbReference type="Rhea" id="RHEA-COMP:9683"/>
        <dbReference type="ChEBI" id="CHEBI:30616"/>
        <dbReference type="ChEBI" id="CHEBI:33019"/>
        <dbReference type="ChEBI" id="CHEBI:57305"/>
        <dbReference type="ChEBI" id="CHEBI:78442"/>
        <dbReference type="ChEBI" id="CHEBI:78522"/>
        <dbReference type="ChEBI" id="CHEBI:456215"/>
        <dbReference type="EC" id="6.1.1.14"/>
    </reaction>
</comment>
<dbReference type="PROSITE" id="PS50861">
    <property type="entry name" value="AA_TRNA_LIGASE_II_GLYAB"/>
    <property type="match status" value="1"/>
</dbReference>
<dbReference type="Pfam" id="PF05746">
    <property type="entry name" value="DALR_1"/>
    <property type="match status" value="1"/>
</dbReference>
<accession>A0A2W4YFG3</accession>
<evidence type="ECO:0000313" key="14">
    <source>
        <dbReference type="Proteomes" id="UP000249794"/>
    </source>
</evidence>
<dbReference type="GO" id="GO:0005829">
    <property type="term" value="C:cytosol"/>
    <property type="evidence" value="ECO:0007669"/>
    <property type="project" value="TreeGrafter"/>
</dbReference>
<dbReference type="GO" id="GO:0004814">
    <property type="term" value="F:arginine-tRNA ligase activity"/>
    <property type="evidence" value="ECO:0007669"/>
    <property type="project" value="InterPro"/>
</dbReference>
<evidence type="ECO:0000256" key="2">
    <source>
        <dbReference type="ARBA" id="ARBA00008226"/>
    </source>
</evidence>
<dbReference type="GO" id="GO:0005524">
    <property type="term" value="F:ATP binding"/>
    <property type="evidence" value="ECO:0007669"/>
    <property type="project" value="UniProtKB-KW"/>
</dbReference>
<comment type="caution">
    <text evidence="13">The sequence shown here is derived from an EMBL/GenBank/DDBJ whole genome shotgun (WGS) entry which is preliminary data.</text>
</comment>
<dbReference type="Proteomes" id="UP000249794">
    <property type="component" value="Unassembled WGS sequence"/>
</dbReference>
<evidence type="ECO:0000256" key="10">
    <source>
        <dbReference type="ARBA" id="ARBA00047937"/>
    </source>
</evidence>
<evidence type="ECO:0000256" key="11">
    <source>
        <dbReference type="SAM" id="MobiDB-lite"/>
    </source>
</evidence>
<dbReference type="EMBL" id="QBMP01000332">
    <property type="protein sequence ID" value="PZO46001.1"/>
    <property type="molecule type" value="Genomic_DNA"/>
</dbReference>
<keyword evidence="5 13" id="KW-0436">Ligase</keyword>
<reference evidence="14" key="1">
    <citation type="submission" date="2018-04" db="EMBL/GenBank/DDBJ databases">
        <authorList>
            <person name="Cornet L."/>
        </authorList>
    </citation>
    <scope>NUCLEOTIDE SEQUENCE [LARGE SCALE GENOMIC DNA]</scope>
</reference>
<evidence type="ECO:0000256" key="3">
    <source>
        <dbReference type="ARBA" id="ARBA00012829"/>
    </source>
</evidence>
<sequence>AVLAENLLSPDSLALYGTPRRLAILIRGLSDRQPDRQEDAKGPPAKAAFREGKPTKAAEGFAASKGVSVEALEIRDTDKGEFVFVQQKIPGRATAEILQELVPSWILGLEGDRFMRWGDGDLKFPRPIRWLVTLLDGDLLPVTIENGSQVCVSDRISQGHRVLHPAPITLAHPNDYVSDLEKAYVAVDPAVRKATILQQIEQVVASVNGQAVINPDLLTEVVNLVEWPTTVIGKFDEEFLDLPDQVTITEMESHQRYFSVRAKAQSADESGSESGSVPDPESTKLLPYFITVSNGDPAKSALIVQGNERVIRARLADGQFFFAADRKQPLADYVPQLETVTFEARLGSVLEKVSRIVAITHLLSDQLQLSDQQTAQAARSAQLCKADLVTQMVGEFPELQGYIGQKYALSSGEPEAVADAIYEHYLPKGAGDRLPKTILGQVVGIADRLDTLVSIFSIGKLPKGSSDPFALRRAANAIINIIWAAQLPLNLQTMLTEVVQSFARSRAESGTAVNTSELTAQLTDFLAQRVRTLLQDAQSIDYDLVNAICGETEADKVRSLSDLLDVSDRATFLQAIRNNGRLANVYETVNRAAKLATKGTLSTEKLDPTDLVNPALFEQPSEQAFYDSLQRLLPQTQAAQAERDYDKLITGLEQAAPIVANFFDGDTSVMVMADDPAVQQNRLNLLGLLRNHALVLADFGAIVKS</sequence>
<protein>
    <recommendedName>
        <fullName evidence="3">glycine--tRNA ligase</fullName>
        <ecNumber evidence="3">6.1.1.14</ecNumber>
    </recommendedName>
</protein>
<feature type="region of interest" description="Disordered" evidence="11">
    <location>
        <begin position="33"/>
        <end position="54"/>
    </location>
</feature>
<comment type="subcellular location">
    <subcellularLocation>
        <location evidence="1">Cytoplasm</location>
    </subcellularLocation>
</comment>
<dbReference type="EC" id="6.1.1.14" evidence="3"/>
<keyword evidence="8" id="KW-0648">Protein biosynthesis</keyword>
<reference evidence="13 14" key="2">
    <citation type="submission" date="2018-06" db="EMBL/GenBank/DDBJ databases">
        <title>Metagenomic assembly of (sub)arctic Cyanobacteria and their associated microbiome from non-axenic cultures.</title>
        <authorList>
            <person name="Baurain D."/>
        </authorList>
    </citation>
    <scope>NUCLEOTIDE SEQUENCE [LARGE SCALE GENOMIC DNA]</scope>
    <source>
        <strain evidence="13">ULC027bin1</strain>
    </source>
</reference>
<dbReference type="PANTHER" id="PTHR30075">
    <property type="entry name" value="GLYCYL-TRNA SYNTHETASE"/>
    <property type="match status" value="1"/>
</dbReference>
<dbReference type="GO" id="GO:0006420">
    <property type="term" value="P:arginyl-tRNA aminoacylation"/>
    <property type="evidence" value="ECO:0007669"/>
    <property type="project" value="InterPro"/>
</dbReference>
<dbReference type="PRINTS" id="PR01045">
    <property type="entry name" value="TRNASYNTHGB"/>
</dbReference>
<dbReference type="SUPFAM" id="SSF109604">
    <property type="entry name" value="HD-domain/PDEase-like"/>
    <property type="match status" value="1"/>
</dbReference>
<dbReference type="InterPro" id="IPR008909">
    <property type="entry name" value="DALR_anticod-bd"/>
</dbReference>
<keyword evidence="6" id="KW-0547">Nucleotide-binding</keyword>
<gene>
    <name evidence="13" type="ORF">DCF15_20950</name>
</gene>
<feature type="non-terminal residue" evidence="13">
    <location>
        <position position="1"/>
    </location>
</feature>
<evidence type="ECO:0000313" key="13">
    <source>
        <dbReference type="EMBL" id="PZO46001.1"/>
    </source>
</evidence>
<dbReference type="Pfam" id="PF02092">
    <property type="entry name" value="tRNA_synt_2f"/>
    <property type="match status" value="1"/>
</dbReference>
<keyword evidence="9" id="KW-0030">Aminoacyl-tRNA synthetase</keyword>
<organism evidence="13 14">
    <name type="scientific">Phormidesmis priestleyi</name>
    <dbReference type="NCBI Taxonomy" id="268141"/>
    <lineage>
        <taxon>Bacteria</taxon>
        <taxon>Bacillati</taxon>
        <taxon>Cyanobacteriota</taxon>
        <taxon>Cyanophyceae</taxon>
        <taxon>Leptolyngbyales</taxon>
        <taxon>Leptolyngbyaceae</taxon>
        <taxon>Phormidesmis</taxon>
    </lineage>
</organism>
<feature type="domain" description="DALR anticodon binding" evidence="12">
    <location>
        <begin position="588"/>
        <end position="690"/>
    </location>
</feature>
<evidence type="ECO:0000259" key="12">
    <source>
        <dbReference type="Pfam" id="PF05746"/>
    </source>
</evidence>